<dbReference type="InParanoid" id="A0A1M6EWN3"/>
<reference evidence="1 2" key="1">
    <citation type="submission" date="2016-11" db="EMBL/GenBank/DDBJ databases">
        <authorList>
            <person name="Jaros S."/>
            <person name="Januszkiewicz K."/>
            <person name="Wedrychowicz H."/>
        </authorList>
    </citation>
    <scope>NUCLEOTIDE SEQUENCE [LARGE SCALE GENOMIC DNA]</scope>
    <source>
        <strain evidence="1 2">DSM 18772</strain>
    </source>
</reference>
<sequence length="239" mass="25542">MKITHWICITAILPSITQHQSEAAVVITGFERTHSAEIIKNSKTKSSLQISTPISPFTDETGNTTQGASKAEYSLSYSLDPGALDSLTPPGSSTGAKLNWVSQSTVIQGGNADYSYMHSELSFKLSVSGDPVILRMDKSQVAGSTTDGTSFTIFDGSGEQVLHQLNSNAFSTLLSPGEYLISFQNHVSATERVTVSSHYNLILEIEPSSTISSPEIPEPTPALMLGLAGTTFLLVRKKA</sequence>
<keyword evidence="2" id="KW-1185">Reference proteome</keyword>
<dbReference type="EMBL" id="FQYR01000002">
    <property type="protein sequence ID" value="SHI89781.1"/>
    <property type="molecule type" value="Genomic_DNA"/>
</dbReference>
<accession>A0A1M6EWN3</accession>
<name>A0A1M6EWN3_9BACT</name>
<protein>
    <submittedName>
        <fullName evidence="1">PEP-CTERM protein-sorting domain-containing protein</fullName>
    </submittedName>
</protein>
<dbReference type="Proteomes" id="UP000184510">
    <property type="component" value="Unassembled WGS sequence"/>
</dbReference>
<gene>
    <name evidence="1" type="ORF">SAMN02745181_1144</name>
</gene>
<dbReference type="NCBIfam" id="TIGR02595">
    <property type="entry name" value="PEP_CTERM"/>
    <property type="match status" value="1"/>
</dbReference>
<dbReference type="RefSeq" id="WP_143158487.1">
    <property type="nucleotide sequence ID" value="NZ_FQYR01000002.1"/>
</dbReference>
<dbReference type="InterPro" id="IPR013424">
    <property type="entry name" value="Ice-binding_C"/>
</dbReference>
<evidence type="ECO:0000313" key="1">
    <source>
        <dbReference type="EMBL" id="SHI89781.1"/>
    </source>
</evidence>
<proteinExistence type="predicted"/>
<evidence type="ECO:0000313" key="2">
    <source>
        <dbReference type="Proteomes" id="UP000184510"/>
    </source>
</evidence>
<organism evidence="1 2">
    <name type="scientific">Rubritalea squalenifaciens DSM 18772</name>
    <dbReference type="NCBI Taxonomy" id="1123071"/>
    <lineage>
        <taxon>Bacteria</taxon>
        <taxon>Pseudomonadati</taxon>
        <taxon>Verrucomicrobiota</taxon>
        <taxon>Verrucomicrobiia</taxon>
        <taxon>Verrucomicrobiales</taxon>
        <taxon>Rubritaleaceae</taxon>
        <taxon>Rubritalea</taxon>
    </lineage>
</organism>
<dbReference type="AlphaFoldDB" id="A0A1M6EWN3"/>